<protein>
    <submittedName>
        <fullName evidence="1">Non-ribosomal peptide synthetase</fullName>
    </submittedName>
</protein>
<organism evidence="1 2">
    <name type="scientific">Clavibacter michiganensis subsp. insidiosus</name>
    <dbReference type="NCBI Taxonomy" id="33014"/>
    <lineage>
        <taxon>Bacteria</taxon>
        <taxon>Bacillati</taxon>
        <taxon>Actinomycetota</taxon>
        <taxon>Actinomycetes</taxon>
        <taxon>Micrococcales</taxon>
        <taxon>Microbacteriaceae</taxon>
        <taxon>Clavibacter</taxon>
    </lineage>
</organism>
<dbReference type="EMBL" id="QWEA01001601">
    <property type="protein sequence ID" value="RII97936.1"/>
    <property type="molecule type" value="Genomic_DNA"/>
</dbReference>
<evidence type="ECO:0000313" key="2">
    <source>
        <dbReference type="Proteomes" id="UP000266634"/>
    </source>
</evidence>
<sequence>QQPLPADEEPPAARLRVHDLRALPADAVAERLAEMRDAGTHRRMAVERGEVLRVDLSLVPGGRSRLHVDLDMLAGDAISLRVILADLRDLVDEPGRQLPGIHRDVRGELAARAARAAASRSSADARW</sequence>
<reference evidence="1 2" key="1">
    <citation type="submission" date="2018-08" db="EMBL/GenBank/DDBJ databases">
        <title>Genome Sequence of Clavibacter michiganensis Subspecies type strains, and the Atypical Peach-Colored Strains Isolated from Tomato.</title>
        <authorList>
            <person name="Osdaghi E."/>
            <person name="Portier P."/>
            <person name="Briand M."/>
            <person name="Jacques M.-A."/>
        </authorList>
    </citation>
    <scope>NUCLEOTIDE SEQUENCE [LARGE SCALE GENOMIC DNA]</scope>
    <source>
        <strain evidence="1 2">CFBP 6488</strain>
    </source>
</reference>
<dbReference type="SUPFAM" id="SSF52777">
    <property type="entry name" value="CoA-dependent acyltransferases"/>
    <property type="match status" value="1"/>
</dbReference>
<gene>
    <name evidence="1" type="ORF">DZF93_19900</name>
</gene>
<evidence type="ECO:0000313" key="1">
    <source>
        <dbReference type="EMBL" id="RII97936.1"/>
    </source>
</evidence>
<dbReference type="Proteomes" id="UP000266634">
    <property type="component" value="Unassembled WGS sequence"/>
</dbReference>
<feature type="non-terminal residue" evidence="1">
    <location>
        <position position="127"/>
    </location>
</feature>
<dbReference type="Gene3D" id="3.30.559.10">
    <property type="entry name" value="Chloramphenicol acetyltransferase-like domain"/>
    <property type="match status" value="1"/>
</dbReference>
<feature type="non-terminal residue" evidence="1">
    <location>
        <position position="1"/>
    </location>
</feature>
<proteinExistence type="predicted"/>
<dbReference type="InterPro" id="IPR023213">
    <property type="entry name" value="CAT-like_dom_sf"/>
</dbReference>
<comment type="caution">
    <text evidence="1">The sequence shown here is derived from an EMBL/GenBank/DDBJ whole genome shotgun (WGS) entry which is preliminary data.</text>
</comment>
<dbReference type="AlphaFoldDB" id="A0A399NZC3"/>
<name>A0A399NZC3_9MICO</name>
<accession>A0A399NZC3</accession>